<evidence type="ECO:0000256" key="3">
    <source>
        <dbReference type="ARBA" id="ARBA00023163"/>
    </source>
</evidence>
<dbReference type="InterPro" id="IPR036390">
    <property type="entry name" value="WH_DNA-bd_sf"/>
</dbReference>
<dbReference type="PROSITE" id="PS51118">
    <property type="entry name" value="HTH_HXLR"/>
    <property type="match status" value="1"/>
</dbReference>
<dbReference type="PANTHER" id="PTHR33204">
    <property type="entry name" value="TRANSCRIPTIONAL REGULATOR, MARR FAMILY"/>
    <property type="match status" value="1"/>
</dbReference>
<accession>A0A1T5NDT1</accession>
<dbReference type="STRING" id="393003.SAMN05660461_1216"/>
<reference evidence="5 6" key="1">
    <citation type="submission" date="2017-02" db="EMBL/GenBank/DDBJ databases">
        <authorList>
            <person name="Peterson S.W."/>
        </authorList>
    </citation>
    <scope>NUCLEOTIDE SEQUENCE [LARGE SCALE GENOMIC DNA]</scope>
    <source>
        <strain evidence="5 6">DSM 18108</strain>
    </source>
</reference>
<evidence type="ECO:0000256" key="1">
    <source>
        <dbReference type="ARBA" id="ARBA00023015"/>
    </source>
</evidence>
<dbReference type="SUPFAM" id="SSF46785">
    <property type="entry name" value="Winged helix' DNA-binding domain"/>
    <property type="match status" value="1"/>
</dbReference>
<dbReference type="EMBL" id="FUZZ01000001">
    <property type="protein sequence ID" value="SKC98542.1"/>
    <property type="molecule type" value="Genomic_DNA"/>
</dbReference>
<evidence type="ECO:0000313" key="6">
    <source>
        <dbReference type="Proteomes" id="UP000190166"/>
    </source>
</evidence>
<protein>
    <submittedName>
        <fullName evidence="5">Transcriptional regulator, HxlR family</fullName>
    </submittedName>
</protein>
<dbReference type="Gene3D" id="1.10.10.10">
    <property type="entry name" value="Winged helix-like DNA-binding domain superfamily/Winged helix DNA-binding domain"/>
    <property type="match status" value="1"/>
</dbReference>
<keyword evidence="1" id="KW-0805">Transcription regulation</keyword>
<feature type="domain" description="HTH hxlR-type" evidence="4">
    <location>
        <begin position="11"/>
        <end position="111"/>
    </location>
</feature>
<keyword evidence="6" id="KW-1185">Reference proteome</keyword>
<dbReference type="Pfam" id="PF01638">
    <property type="entry name" value="HxlR"/>
    <property type="match status" value="1"/>
</dbReference>
<dbReference type="Proteomes" id="UP000190166">
    <property type="component" value="Unassembled WGS sequence"/>
</dbReference>
<evidence type="ECO:0000259" key="4">
    <source>
        <dbReference type="PROSITE" id="PS51118"/>
    </source>
</evidence>
<dbReference type="RefSeq" id="WP_079468494.1">
    <property type="nucleotide sequence ID" value="NZ_FUZZ01000001.1"/>
</dbReference>
<dbReference type="GO" id="GO:0003677">
    <property type="term" value="F:DNA binding"/>
    <property type="evidence" value="ECO:0007669"/>
    <property type="project" value="UniProtKB-KW"/>
</dbReference>
<sequence>MYEKKIPELHCGISIFMKVLGGKWKAWIIECIHDDIRRPSDIHREMEVDGASMRVITMHLKELEDLGILYKKVYAGIPLKVEYYLTEVGLSTLPLIKAMDQWGKEKQALLVKDERNAVLAG</sequence>
<dbReference type="InterPro" id="IPR002577">
    <property type="entry name" value="HTH_HxlR"/>
</dbReference>
<evidence type="ECO:0000313" key="5">
    <source>
        <dbReference type="EMBL" id="SKC98542.1"/>
    </source>
</evidence>
<proteinExistence type="predicted"/>
<evidence type="ECO:0000256" key="2">
    <source>
        <dbReference type="ARBA" id="ARBA00023125"/>
    </source>
</evidence>
<organism evidence="5 6">
    <name type="scientific">Chitinophaga ginsengisegetis</name>
    <dbReference type="NCBI Taxonomy" id="393003"/>
    <lineage>
        <taxon>Bacteria</taxon>
        <taxon>Pseudomonadati</taxon>
        <taxon>Bacteroidota</taxon>
        <taxon>Chitinophagia</taxon>
        <taxon>Chitinophagales</taxon>
        <taxon>Chitinophagaceae</taxon>
        <taxon>Chitinophaga</taxon>
    </lineage>
</organism>
<dbReference type="PANTHER" id="PTHR33204:SF29">
    <property type="entry name" value="TRANSCRIPTIONAL REGULATOR"/>
    <property type="match status" value="1"/>
</dbReference>
<dbReference type="InterPro" id="IPR036388">
    <property type="entry name" value="WH-like_DNA-bd_sf"/>
</dbReference>
<dbReference type="AlphaFoldDB" id="A0A1T5NDT1"/>
<keyword evidence="2" id="KW-0238">DNA-binding</keyword>
<name>A0A1T5NDT1_9BACT</name>
<gene>
    <name evidence="5" type="ORF">SAMN05660461_1216</name>
</gene>
<keyword evidence="3" id="KW-0804">Transcription</keyword>